<dbReference type="Gene3D" id="3.30.450.150">
    <property type="entry name" value="Haem-degrading domain"/>
    <property type="match status" value="1"/>
</dbReference>
<dbReference type="PANTHER" id="PTHR28255:SF1">
    <property type="entry name" value="UPF0303 PROTEIN YBR137W"/>
    <property type="match status" value="1"/>
</dbReference>
<evidence type="ECO:0000313" key="2">
    <source>
        <dbReference type="Proteomes" id="UP000199652"/>
    </source>
</evidence>
<dbReference type="InterPro" id="IPR038084">
    <property type="entry name" value="PduO/GlcC-like_sf"/>
</dbReference>
<proteinExistence type="predicted"/>
<dbReference type="OrthoDB" id="9815315at2"/>
<protein>
    <submittedName>
        <fullName evidence="1">Uncharacterized protein, UPF0303 family</fullName>
    </submittedName>
</protein>
<dbReference type="SUPFAM" id="SSF143744">
    <property type="entry name" value="GlcG-like"/>
    <property type="match status" value="1"/>
</dbReference>
<dbReference type="InterPro" id="IPR005624">
    <property type="entry name" value="PduO/GlcC-like"/>
</dbReference>
<dbReference type="PANTHER" id="PTHR28255">
    <property type="match status" value="1"/>
</dbReference>
<dbReference type="AlphaFoldDB" id="A0A1H3JKG6"/>
<dbReference type="InterPro" id="IPR010371">
    <property type="entry name" value="YBR137W-like"/>
</dbReference>
<name>A0A1H3JKG6_EUBBA</name>
<dbReference type="Proteomes" id="UP000199652">
    <property type="component" value="Unassembled WGS sequence"/>
</dbReference>
<reference evidence="2" key="1">
    <citation type="submission" date="2016-10" db="EMBL/GenBank/DDBJ databases">
        <authorList>
            <person name="Varghese N."/>
            <person name="Submissions S."/>
        </authorList>
    </citation>
    <scope>NUCLEOTIDE SEQUENCE [LARGE SCALE GENOMIC DNA]</scope>
    <source>
        <strain evidence="2">VPI 5359</strain>
    </source>
</reference>
<dbReference type="RefSeq" id="WP_090247107.1">
    <property type="nucleotide sequence ID" value="NZ_FNOU01000031.1"/>
</dbReference>
<evidence type="ECO:0000313" key="1">
    <source>
        <dbReference type="EMBL" id="SDY40387.1"/>
    </source>
</evidence>
<dbReference type="Pfam" id="PF03928">
    <property type="entry name" value="HbpS-like"/>
    <property type="match status" value="1"/>
</dbReference>
<gene>
    <name evidence="1" type="ORF">SAMN04488579_13114</name>
</gene>
<dbReference type="PIRSF" id="PIRSF008757">
    <property type="entry name" value="UCP008757"/>
    <property type="match status" value="1"/>
</dbReference>
<sequence>MDVKSLEERIKELKEEQKTVCFHTFDEKVAWDIGVRLQKKAAIQHYPISIRIEACDRILFAASLPGAGPINDDWARRKGNTARRFNKSSYEMGLYTRLRGYDLCARYGLEPSEYAASGGAVPIIINGMTIGAITVSGLAENEDHDLVVSTIHEVFEE</sequence>
<organism evidence="1 2">
    <name type="scientific">Eubacterium barkeri</name>
    <name type="common">Clostridium barkeri</name>
    <dbReference type="NCBI Taxonomy" id="1528"/>
    <lineage>
        <taxon>Bacteria</taxon>
        <taxon>Bacillati</taxon>
        <taxon>Bacillota</taxon>
        <taxon>Clostridia</taxon>
        <taxon>Eubacteriales</taxon>
        <taxon>Eubacteriaceae</taxon>
        <taxon>Eubacterium</taxon>
    </lineage>
</organism>
<dbReference type="STRING" id="1528.SAMN04488579_13114"/>
<dbReference type="EMBL" id="FNOU01000031">
    <property type="protein sequence ID" value="SDY40387.1"/>
    <property type="molecule type" value="Genomic_DNA"/>
</dbReference>
<accession>A0A1H3JKG6</accession>
<keyword evidence="2" id="KW-1185">Reference proteome</keyword>